<evidence type="ECO:0000313" key="3">
    <source>
        <dbReference type="Proteomes" id="UP000681075"/>
    </source>
</evidence>
<keyword evidence="1" id="KW-0472">Membrane</keyword>
<proteinExistence type="predicted"/>
<gene>
    <name evidence="2" type="ORF">TMPK1_29930</name>
</gene>
<comment type="caution">
    <text evidence="2">The sequence shown here is derived from an EMBL/GenBank/DDBJ whole genome shotgun (WGS) entry which is preliminary data.</text>
</comment>
<protein>
    <submittedName>
        <fullName evidence="2">Uncharacterized protein</fullName>
    </submittedName>
</protein>
<sequence>MARGLQLRGHPGAGVGNRHWRDAMTKFLNQAEDVLGTLVAVAVPAFITAAMLAFTAGF</sequence>
<evidence type="ECO:0000313" key="2">
    <source>
        <dbReference type="EMBL" id="GIL40756.1"/>
    </source>
</evidence>
<keyword evidence="3" id="KW-1185">Reference proteome</keyword>
<dbReference type="EMBL" id="BOPV01000001">
    <property type="protein sequence ID" value="GIL40756.1"/>
    <property type="molecule type" value="Genomic_DNA"/>
</dbReference>
<accession>A0A8S8XHM8</accession>
<keyword evidence="1" id="KW-1133">Transmembrane helix</keyword>
<dbReference type="Proteomes" id="UP000681075">
    <property type="component" value="Unassembled WGS sequence"/>
</dbReference>
<reference evidence="2" key="1">
    <citation type="submission" date="2021-02" db="EMBL/GenBank/DDBJ databases">
        <title>Genome sequence of Rhodospirillales sp. strain TMPK1 isolated from soil.</title>
        <authorList>
            <person name="Nakai R."/>
            <person name="Kusada H."/>
            <person name="Tamaki H."/>
        </authorList>
    </citation>
    <scope>NUCLEOTIDE SEQUENCE</scope>
    <source>
        <strain evidence="2">TMPK1</strain>
    </source>
</reference>
<name>A0A8S8XHM8_9PROT</name>
<organism evidence="2 3">
    <name type="scientific">Roseiterribacter gracilis</name>
    <dbReference type="NCBI Taxonomy" id="2812848"/>
    <lineage>
        <taxon>Bacteria</taxon>
        <taxon>Pseudomonadati</taxon>
        <taxon>Pseudomonadota</taxon>
        <taxon>Alphaproteobacteria</taxon>
        <taxon>Rhodospirillales</taxon>
        <taxon>Roseiterribacteraceae</taxon>
        <taxon>Roseiterribacter</taxon>
    </lineage>
</organism>
<dbReference type="AlphaFoldDB" id="A0A8S8XHM8"/>
<evidence type="ECO:0000256" key="1">
    <source>
        <dbReference type="SAM" id="Phobius"/>
    </source>
</evidence>
<feature type="transmembrane region" description="Helical" evidence="1">
    <location>
        <begin position="34"/>
        <end position="56"/>
    </location>
</feature>
<keyword evidence="1" id="KW-0812">Transmembrane</keyword>